<dbReference type="PANTHER" id="PTHR45947:SF3">
    <property type="entry name" value="SULFOQUINOVOSYL TRANSFERASE SQD2"/>
    <property type="match status" value="1"/>
</dbReference>
<keyword evidence="4" id="KW-1185">Reference proteome</keyword>
<evidence type="ECO:0000259" key="1">
    <source>
        <dbReference type="Pfam" id="PF00534"/>
    </source>
</evidence>
<evidence type="ECO:0000313" key="4">
    <source>
        <dbReference type="Proteomes" id="UP000293347"/>
    </source>
</evidence>
<reference evidence="3 4" key="1">
    <citation type="submission" date="2019-02" db="EMBL/GenBank/DDBJ databases">
        <title>Pedobacter sp. RP-1-14 sp. nov., isolated from Arctic soil.</title>
        <authorList>
            <person name="Dahal R.H."/>
        </authorList>
    </citation>
    <scope>NUCLEOTIDE SEQUENCE [LARGE SCALE GENOMIC DNA]</scope>
    <source>
        <strain evidence="3 4">RP-1-14</strain>
    </source>
</reference>
<dbReference type="InterPro" id="IPR001296">
    <property type="entry name" value="Glyco_trans_1"/>
</dbReference>
<dbReference type="Pfam" id="PF00534">
    <property type="entry name" value="Glycos_transf_1"/>
    <property type="match status" value="1"/>
</dbReference>
<dbReference type="OrthoDB" id="596635at2"/>
<comment type="caution">
    <text evidence="3">The sequence shown here is derived from an EMBL/GenBank/DDBJ whole genome shotgun (WGS) entry which is preliminary data.</text>
</comment>
<dbReference type="Proteomes" id="UP000293347">
    <property type="component" value="Unassembled WGS sequence"/>
</dbReference>
<dbReference type="InterPro" id="IPR050194">
    <property type="entry name" value="Glycosyltransferase_grp1"/>
</dbReference>
<feature type="domain" description="Glycosyltransferase subfamily 4-like N-terminal" evidence="2">
    <location>
        <begin position="18"/>
        <end position="190"/>
    </location>
</feature>
<dbReference type="RefSeq" id="WP_131594744.1">
    <property type="nucleotide sequence ID" value="NZ_SJSL01000001.1"/>
</dbReference>
<proteinExistence type="predicted"/>
<feature type="domain" description="Glycosyl transferase family 1" evidence="1">
    <location>
        <begin position="208"/>
        <end position="355"/>
    </location>
</feature>
<accession>A0A4R0NUU4</accession>
<dbReference type="EMBL" id="SJSL01000001">
    <property type="protein sequence ID" value="TCD03793.1"/>
    <property type="molecule type" value="Genomic_DNA"/>
</dbReference>
<dbReference type="Gene3D" id="3.40.50.2000">
    <property type="entry name" value="Glycogen Phosphorylase B"/>
    <property type="match status" value="2"/>
</dbReference>
<dbReference type="InterPro" id="IPR028098">
    <property type="entry name" value="Glyco_trans_4-like_N"/>
</dbReference>
<dbReference type="GO" id="GO:0016757">
    <property type="term" value="F:glycosyltransferase activity"/>
    <property type="evidence" value="ECO:0007669"/>
    <property type="project" value="InterPro"/>
</dbReference>
<evidence type="ECO:0000313" key="3">
    <source>
        <dbReference type="EMBL" id="TCD03793.1"/>
    </source>
</evidence>
<protein>
    <submittedName>
        <fullName evidence="3">Glycosyltransferase family 1 protein</fullName>
    </submittedName>
</protein>
<sequence>MKRIKIAFFAEILIEDFDGASRTMFQLINRIDKDKFDFLFICGAGPTAIRRYECIKIPTIHLPINTNYTMALPSLAKKELKKKLHDFDPDVIHIATPSLLGAFALKYANKHNIPVISIYHTHFISYIDYYFKYAPFLVGKVKQAIAGSQKAFYNHCDKVYIPAESIREELEHMGVAAERMTIWKRGIDTKLFSPEKSDKKLLYKLTGNNYPTILFASRLVWEKNLETLFRIYDTVQNFGLKINFLIAGDGIALKACKVKMKNAVFTGKVDHETLSILYASASLFLFTSVSETYGNVVLEAMASGLPCIIADGGGSSDFVEQGINGFKCAPFDEYDYYRRIAQLLNNESLKKQFISMGLQYSRSMSWDLLAATYFEDLGQMAGKIKLAKV</sequence>
<gene>
    <name evidence="3" type="ORF">EZ437_07520</name>
</gene>
<evidence type="ECO:0000259" key="2">
    <source>
        <dbReference type="Pfam" id="PF13439"/>
    </source>
</evidence>
<name>A0A4R0NUU4_9SPHI</name>
<organism evidence="3 4">
    <name type="scientific">Pedobacter psychroterrae</name>
    <dbReference type="NCBI Taxonomy" id="2530453"/>
    <lineage>
        <taxon>Bacteria</taxon>
        <taxon>Pseudomonadati</taxon>
        <taxon>Bacteroidota</taxon>
        <taxon>Sphingobacteriia</taxon>
        <taxon>Sphingobacteriales</taxon>
        <taxon>Sphingobacteriaceae</taxon>
        <taxon>Pedobacter</taxon>
    </lineage>
</organism>
<dbReference type="SUPFAM" id="SSF53756">
    <property type="entry name" value="UDP-Glycosyltransferase/glycogen phosphorylase"/>
    <property type="match status" value="1"/>
</dbReference>
<dbReference type="AlphaFoldDB" id="A0A4R0NUU4"/>
<dbReference type="PANTHER" id="PTHR45947">
    <property type="entry name" value="SULFOQUINOVOSYL TRANSFERASE SQD2"/>
    <property type="match status" value="1"/>
</dbReference>
<keyword evidence="3" id="KW-0808">Transferase</keyword>
<dbReference type="Pfam" id="PF13439">
    <property type="entry name" value="Glyco_transf_4"/>
    <property type="match status" value="1"/>
</dbReference>